<feature type="chain" id="PRO_5046555446" evidence="1">
    <location>
        <begin position="22"/>
        <end position="965"/>
    </location>
</feature>
<reference evidence="2 3" key="1">
    <citation type="submission" date="2024-09" db="EMBL/GenBank/DDBJ databases">
        <authorList>
            <person name="Sun Q."/>
            <person name="Mori K."/>
        </authorList>
    </citation>
    <scope>NUCLEOTIDE SEQUENCE [LARGE SCALE GENOMIC DNA]</scope>
    <source>
        <strain evidence="2 3">NCAIM B.02610</strain>
    </source>
</reference>
<evidence type="ECO:0000313" key="3">
    <source>
        <dbReference type="Proteomes" id="UP001589838"/>
    </source>
</evidence>
<evidence type="ECO:0000313" key="2">
    <source>
        <dbReference type="EMBL" id="MFC0470755.1"/>
    </source>
</evidence>
<keyword evidence="1" id="KW-0732">Signal</keyword>
<evidence type="ECO:0000256" key="1">
    <source>
        <dbReference type="SAM" id="SignalP"/>
    </source>
</evidence>
<sequence>MKKKTVLVILAITLFFSCIWAYNPSKSSDHGHVQAMTDFEAIIHETREDSYENYVNIHLGAKRPDEIIRIEAEDYVETNGEGFQVIDQFEGLNGKAVLTPEEGSIDWDLQIDNPGLYNIRIHYYPLEGKSSSIERSLTINGETSFHGADSLIFDRVWGNRFEEIQKDDRGNELRPGQVERPEWVLMSFKDSEGYFEEPYSFYFDEGVQRISLSALREPMAIDYIELYQEKSVKTYEEVKKEYEDQGLEPVDNQYIQIEGQDAVTKSSPTLFPLSDRSSPTVSPYHVSNIRINTIGGLNWKLPGQWIEWEVEVEEEGLYEIVLKRKQHELRGLYATRSLTINGEYPFEEMKRIRFNFNRDWENQILGEEEPYLFHLSEGTHRIRMTVSLGELAPVLRTVESSVLQLNEMYRQILMITSNTPDPYRDYQLERRIPGLIEGFSEQAEIIQSVADYLVEQTGERSDQVAVLHSMVRQLEDMVRAPETIARRLDDFKLTVGGLGTFILTVREQPLTLDYLVFSSPDHELVRAKATLFERAKHEVGAFVTSYTMDYDSIGNIATLDRSVDVWITTGRDQAQVLKGLIDETFTPESNISINLRLVPAGILLPATLANEGPDVALQIGEDMPVNYAMRNASADLSGFPDYEEVATRFRDSGLQPYLYDGGVYGLPEQQIFPMLFYRKDILEELGLTPPKTWDEVYNMISVLQKHNLEFFLPIDDPMMQQAQHNLVPNSTFAMLLYQNDGQFYQEDNKASALDSEISMEAFRDWTNFYTNYRFPLMADFPNRFRVGEMPIGIADYTTYNMLTVLAPEIRGMWDFTMVPGTEMEDGTINHSVASHTTAVMMLENADDKDSSWEFMKWWTDRDTQIAFGREMEGLMGEAARYPTANIEALEQLPWPVEDYNNLESQWQWVNGIPQVPGGYFTGRHLDNAFRRVVNANENPREALSDYILYINDEIEIKRKEFNLPN</sequence>
<protein>
    <submittedName>
        <fullName evidence="2">Extracellular solute-binding protein</fullName>
    </submittedName>
</protein>
<dbReference type="RefSeq" id="WP_335960465.1">
    <property type="nucleotide sequence ID" value="NZ_JAXBLX010000010.1"/>
</dbReference>
<proteinExistence type="predicted"/>
<dbReference type="EMBL" id="JBHLUX010000025">
    <property type="protein sequence ID" value="MFC0470755.1"/>
    <property type="molecule type" value="Genomic_DNA"/>
</dbReference>
<dbReference type="PROSITE" id="PS51257">
    <property type="entry name" value="PROKAR_LIPOPROTEIN"/>
    <property type="match status" value="1"/>
</dbReference>
<feature type="signal peptide" evidence="1">
    <location>
        <begin position="1"/>
        <end position="21"/>
    </location>
</feature>
<dbReference type="InterPro" id="IPR006059">
    <property type="entry name" value="SBP"/>
</dbReference>
<keyword evidence="3" id="KW-1185">Reference proteome</keyword>
<accession>A0ABV6KCT2</accession>
<dbReference type="PANTHER" id="PTHR43649:SF27">
    <property type="entry name" value="EXTRACELLULAR SOLUTE-BINDING PROTEIN FAMILY 1"/>
    <property type="match status" value="1"/>
</dbReference>
<comment type="caution">
    <text evidence="2">The sequence shown here is derived from an EMBL/GenBank/DDBJ whole genome shotgun (WGS) entry which is preliminary data.</text>
</comment>
<dbReference type="Pfam" id="PF13416">
    <property type="entry name" value="SBP_bac_8"/>
    <property type="match status" value="1"/>
</dbReference>
<dbReference type="SUPFAM" id="SSF53850">
    <property type="entry name" value="Periplasmic binding protein-like II"/>
    <property type="match status" value="1"/>
</dbReference>
<name>A0ABV6KCT2_9BACI</name>
<dbReference type="InterPro" id="IPR050490">
    <property type="entry name" value="Bact_solute-bd_prot1"/>
</dbReference>
<gene>
    <name evidence="2" type="ORF">ACFFHM_09680</name>
</gene>
<dbReference type="PANTHER" id="PTHR43649">
    <property type="entry name" value="ARABINOSE-BINDING PROTEIN-RELATED"/>
    <property type="match status" value="1"/>
</dbReference>
<dbReference type="Proteomes" id="UP001589838">
    <property type="component" value="Unassembled WGS sequence"/>
</dbReference>
<dbReference type="Gene3D" id="3.40.190.10">
    <property type="entry name" value="Periplasmic binding protein-like II"/>
    <property type="match status" value="1"/>
</dbReference>
<dbReference type="Gene3D" id="2.60.120.260">
    <property type="entry name" value="Galactose-binding domain-like"/>
    <property type="match status" value="2"/>
</dbReference>
<organism evidence="2 3">
    <name type="scientific">Halalkalibacter kiskunsagensis</name>
    <dbReference type="NCBI Taxonomy" id="1548599"/>
    <lineage>
        <taxon>Bacteria</taxon>
        <taxon>Bacillati</taxon>
        <taxon>Bacillota</taxon>
        <taxon>Bacilli</taxon>
        <taxon>Bacillales</taxon>
        <taxon>Bacillaceae</taxon>
        <taxon>Halalkalibacter</taxon>
    </lineage>
</organism>